<sequence>MSLTYSLCEESRTFELRCNYTGYSPRLDVILTSLPRLYNVQGSTDNLMSLILPVREFEKECDTTLSAETKVSAETENHLPYTLGLVCTAFVVVIIIVTLLVLKKKVESLNNGECHWNSSGLQHTNPENTVTTRTLHNELLRSSGSQASIATQDIEYSMIELNFGSPLNNLNK</sequence>
<dbReference type="HOGENOM" id="CLU_1556750_0_0_1"/>
<name>K1PME3_MAGGI</name>
<dbReference type="EMBL" id="JH822450">
    <property type="protein sequence ID" value="EKC17615.1"/>
    <property type="molecule type" value="Genomic_DNA"/>
</dbReference>
<organism evidence="1">
    <name type="scientific">Magallana gigas</name>
    <name type="common">Pacific oyster</name>
    <name type="synonym">Crassostrea gigas</name>
    <dbReference type="NCBI Taxonomy" id="29159"/>
    <lineage>
        <taxon>Eukaryota</taxon>
        <taxon>Metazoa</taxon>
        <taxon>Spiralia</taxon>
        <taxon>Lophotrochozoa</taxon>
        <taxon>Mollusca</taxon>
        <taxon>Bivalvia</taxon>
        <taxon>Autobranchia</taxon>
        <taxon>Pteriomorphia</taxon>
        <taxon>Ostreida</taxon>
        <taxon>Ostreoidea</taxon>
        <taxon>Ostreidae</taxon>
        <taxon>Magallana</taxon>
    </lineage>
</organism>
<dbReference type="InParanoid" id="K1PME3"/>
<accession>K1PME3</accession>
<gene>
    <name evidence="1" type="ORF">CGI_10000463</name>
</gene>
<evidence type="ECO:0000313" key="1">
    <source>
        <dbReference type="EMBL" id="EKC17615.1"/>
    </source>
</evidence>
<reference evidence="1" key="1">
    <citation type="journal article" date="2012" name="Nature">
        <title>The oyster genome reveals stress adaptation and complexity of shell formation.</title>
        <authorList>
            <person name="Zhang G."/>
            <person name="Fang X."/>
            <person name="Guo X."/>
            <person name="Li L."/>
            <person name="Luo R."/>
            <person name="Xu F."/>
            <person name="Yang P."/>
            <person name="Zhang L."/>
            <person name="Wang X."/>
            <person name="Qi H."/>
            <person name="Xiong Z."/>
            <person name="Que H."/>
            <person name="Xie Y."/>
            <person name="Holland P.W."/>
            <person name="Paps J."/>
            <person name="Zhu Y."/>
            <person name="Wu F."/>
            <person name="Chen Y."/>
            <person name="Wang J."/>
            <person name="Peng C."/>
            <person name="Meng J."/>
            <person name="Yang L."/>
            <person name="Liu J."/>
            <person name="Wen B."/>
            <person name="Zhang N."/>
            <person name="Huang Z."/>
            <person name="Zhu Q."/>
            <person name="Feng Y."/>
            <person name="Mount A."/>
            <person name="Hedgecock D."/>
            <person name="Xu Z."/>
            <person name="Liu Y."/>
            <person name="Domazet-Loso T."/>
            <person name="Du Y."/>
            <person name="Sun X."/>
            <person name="Zhang S."/>
            <person name="Liu B."/>
            <person name="Cheng P."/>
            <person name="Jiang X."/>
            <person name="Li J."/>
            <person name="Fan D."/>
            <person name="Wang W."/>
            <person name="Fu W."/>
            <person name="Wang T."/>
            <person name="Wang B."/>
            <person name="Zhang J."/>
            <person name="Peng Z."/>
            <person name="Li Y."/>
            <person name="Li N."/>
            <person name="Wang J."/>
            <person name="Chen M."/>
            <person name="He Y."/>
            <person name="Tan F."/>
            <person name="Song X."/>
            <person name="Zheng Q."/>
            <person name="Huang R."/>
            <person name="Yang H."/>
            <person name="Du X."/>
            <person name="Chen L."/>
            <person name="Yang M."/>
            <person name="Gaffney P.M."/>
            <person name="Wang S."/>
            <person name="Luo L."/>
            <person name="She Z."/>
            <person name="Ming Y."/>
            <person name="Huang W."/>
            <person name="Zhang S."/>
            <person name="Huang B."/>
            <person name="Zhang Y."/>
            <person name="Qu T."/>
            <person name="Ni P."/>
            <person name="Miao G."/>
            <person name="Wang J."/>
            <person name="Wang Q."/>
            <person name="Steinberg C.E."/>
            <person name="Wang H."/>
            <person name="Li N."/>
            <person name="Qian L."/>
            <person name="Zhang G."/>
            <person name="Li Y."/>
            <person name="Yang H."/>
            <person name="Liu X."/>
            <person name="Wang J."/>
            <person name="Yin Y."/>
            <person name="Wang J."/>
        </authorList>
    </citation>
    <scope>NUCLEOTIDE SEQUENCE [LARGE SCALE GENOMIC DNA]</scope>
    <source>
        <strain evidence="1">05x7-T-G4-1.051#20</strain>
    </source>
</reference>
<protein>
    <submittedName>
        <fullName evidence="1">Uncharacterized protein</fullName>
    </submittedName>
</protein>
<proteinExistence type="predicted"/>
<dbReference type="AlphaFoldDB" id="K1PME3"/>